<dbReference type="EMBL" id="FTNK01000006">
    <property type="protein sequence ID" value="SIR03364.1"/>
    <property type="molecule type" value="Genomic_DNA"/>
</dbReference>
<keyword evidence="1" id="KW-0547">Nucleotide-binding</keyword>
<dbReference type="Gene3D" id="3.30.470.20">
    <property type="entry name" value="ATP-grasp fold, B domain"/>
    <property type="match status" value="1"/>
</dbReference>
<evidence type="ECO:0000259" key="2">
    <source>
        <dbReference type="PROSITE" id="PS50975"/>
    </source>
</evidence>
<dbReference type="RefSeq" id="WP_068580184.1">
    <property type="nucleotide sequence ID" value="NZ_FTNK01000006.1"/>
</dbReference>
<dbReference type="PROSITE" id="PS50975">
    <property type="entry name" value="ATP_GRASP"/>
    <property type="match status" value="1"/>
</dbReference>
<reference evidence="3 4" key="1">
    <citation type="submission" date="2017-01" db="EMBL/GenBank/DDBJ databases">
        <authorList>
            <person name="Varghese N."/>
            <person name="Submissions S."/>
        </authorList>
    </citation>
    <scope>NUCLEOTIDE SEQUENCE [LARGE SCALE GENOMIC DNA]</scope>
    <source>
        <strain evidence="3 4">ATCC 23464</strain>
    </source>
</reference>
<evidence type="ECO:0000256" key="1">
    <source>
        <dbReference type="PROSITE-ProRule" id="PRU00409"/>
    </source>
</evidence>
<protein>
    <submittedName>
        <fullName evidence="3">YheC/D like ATP-grasp</fullName>
    </submittedName>
</protein>
<dbReference type="Proteomes" id="UP000186666">
    <property type="component" value="Unassembled WGS sequence"/>
</dbReference>
<evidence type="ECO:0000313" key="4">
    <source>
        <dbReference type="Proteomes" id="UP000186666"/>
    </source>
</evidence>
<comment type="caution">
    <text evidence="3">The sequence shown here is derived from an EMBL/GenBank/DDBJ whole genome shotgun (WGS) entry which is preliminary data.</text>
</comment>
<keyword evidence="1" id="KW-0067">ATP-binding</keyword>
<dbReference type="Pfam" id="PF14398">
    <property type="entry name" value="ATPgrasp_YheCD"/>
    <property type="match status" value="1"/>
</dbReference>
<feature type="domain" description="ATP-grasp" evidence="2">
    <location>
        <begin position="18"/>
        <end position="247"/>
    </location>
</feature>
<dbReference type="SUPFAM" id="SSF56059">
    <property type="entry name" value="Glutathione synthetase ATP-binding domain-like"/>
    <property type="match status" value="1"/>
</dbReference>
<accession>A0ABY1JZ98</accession>
<gene>
    <name evidence="3" type="ORF">SAMN05421578_10682</name>
</gene>
<dbReference type="InterPro" id="IPR011761">
    <property type="entry name" value="ATP-grasp"/>
</dbReference>
<evidence type="ECO:0000313" key="3">
    <source>
        <dbReference type="EMBL" id="SIR03364.1"/>
    </source>
</evidence>
<dbReference type="InterPro" id="IPR026838">
    <property type="entry name" value="YheC/D"/>
</dbReference>
<sequence length="249" mass="28475">MSSHSVKGKMIKHKLLVKNPSLYPHIPSTKWLTASDALHMLKSHSTVFLKPDGGSGGSGILKIRNTSTGGYEIRYGKIRERVGKHSLYRTLRRYQKSSTQYIVQKGIHLGRYHGRVFDIRMYLQKPRSEWGISGMAARIAPPHHYITNYTRGGKAVLLEKVLYPLFEGNTEKVNECIENLRIISMDIATTLNKRFKDIRELGIDLAVESSGQIWIIEANTRPQHKLFTKLPTSEMLRTIRHNKKKIKKG</sequence>
<name>A0ABY1JZ98_9BACL</name>
<keyword evidence="4" id="KW-1185">Reference proteome</keyword>
<proteinExistence type="predicted"/>
<organism evidence="3 4">
    <name type="scientific">Paenibacillus macquariensis</name>
    <dbReference type="NCBI Taxonomy" id="948756"/>
    <lineage>
        <taxon>Bacteria</taxon>
        <taxon>Bacillati</taxon>
        <taxon>Bacillota</taxon>
        <taxon>Bacilli</taxon>
        <taxon>Bacillales</taxon>
        <taxon>Paenibacillaceae</taxon>
        <taxon>Paenibacillus</taxon>
    </lineage>
</organism>